<organism evidence="2 3">
    <name type="scientific">Bifidobacterium mongoliense DSM 21395</name>
    <dbReference type="NCBI Taxonomy" id="1437603"/>
    <lineage>
        <taxon>Bacteria</taxon>
        <taxon>Bacillati</taxon>
        <taxon>Actinomycetota</taxon>
        <taxon>Actinomycetes</taxon>
        <taxon>Bifidobacteriales</taxon>
        <taxon>Bifidobacteriaceae</taxon>
        <taxon>Bifidobacterium</taxon>
    </lineage>
</organism>
<comment type="caution">
    <text evidence="2">The sequence shown here is derived from an EMBL/GenBank/DDBJ whole genome shotgun (WGS) entry which is preliminary data.</text>
</comment>
<dbReference type="SUPFAM" id="SSF53474">
    <property type="entry name" value="alpha/beta-Hydrolases"/>
    <property type="match status" value="1"/>
</dbReference>
<dbReference type="eggNOG" id="COG2267">
    <property type="taxonomic scope" value="Bacteria"/>
</dbReference>
<dbReference type="InterPro" id="IPR000073">
    <property type="entry name" value="AB_hydrolase_1"/>
</dbReference>
<dbReference type="Proteomes" id="UP000029082">
    <property type="component" value="Unassembled WGS sequence"/>
</dbReference>
<dbReference type="PROSITE" id="PS00131">
    <property type="entry name" value="CARBOXYPEPT_SER_SER"/>
    <property type="match status" value="1"/>
</dbReference>
<dbReference type="InterPro" id="IPR018202">
    <property type="entry name" value="Ser_caboxypep_ser_AS"/>
</dbReference>
<name>A0A087BZD9_9BIFI</name>
<dbReference type="Pfam" id="PF00561">
    <property type="entry name" value="Abhydrolase_1"/>
    <property type="match status" value="1"/>
</dbReference>
<dbReference type="PANTHER" id="PTHR43798">
    <property type="entry name" value="MONOACYLGLYCEROL LIPASE"/>
    <property type="match status" value="1"/>
</dbReference>
<sequence length="262" mass="28127">MSGFLEPVASRHGGLLRLYPDPPGMGLSSGEGVNSTLDVLDAVEHYVDETIGTQPFALIGESYGGYLARALARRRAKQVTGLALICPIGTAVARDDRDLPAAEIRRTDPTFWNTLHDTDPAAAESFGELVVVRDAPTYERFASDIAPGLTRGDRTTQARITAAYALADPPESGRGPAFGGPTLIVTGRQDMCVGYRDQLALLDHYPHATFAVLDTAGHNAQIERPEAVTALVGDWLERVGVDAGWAVKMCTTLISQHPSRFN</sequence>
<dbReference type="GO" id="GO:0004185">
    <property type="term" value="F:serine-type carboxypeptidase activity"/>
    <property type="evidence" value="ECO:0007669"/>
    <property type="project" value="InterPro"/>
</dbReference>
<gene>
    <name evidence="2" type="ORF">BMON_1311</name>
</gene>
<dbReference type="OrthoDB" id="27092at2"/>
<evidence type="ECO:0000313" key="3">
    <source>
        <dbReference type="Proteomes" id="UP000029082"/>
    </source>
</evidence>
<feature type="domain" description="AB hydrolase-1" evidence="1">
    <location>
        <begin position="20"/>
        <end position="225"/>
    </location>
</feature>
<accession>A0A087BZD9</accession>
<dbReference type="EMBL" id="JGZE01000017">
    <property type="protein sequence ID" value="KFI76389.1"/>
    <property type="molecule type" value="Genomic_DNA"/>
</dbReference>
<proteinExistence type="predicted"/>
<dbReference type="STRING" id="1437603.GCA_000771525_00443"/>
<dbReference type="Gene3D" id="3.40.50.1820">
    <property type="entry name" value="alpha/beta hydrolase"/>
    <property type="match status" value="1"/>
</dbReference>
<reference evidence="2 3" key="1">
    <citation type="submission" date="2014-03" db="EMBL/GenBank/DDBJ databases">
        <title>Genomics of Bifidobacteria.</title>
        <authorList>
            <person name="Ventura M."/>
            <person name="Milani C."/>
            <person name="Lugli G.A."/>
        </authorList>
    </citation>
    <scope>NUCLEOTIDE SEQUENCE [LARGE SCALE GENOMIC DNA]</scope>
    <source>
        <strain evidence="2 3">DSM 21395</strain>
    </source>
</reference>
<dbReference type="PRINTS" id="PR00111">
    <property type="entry name" value="ABHYDROLASE"/>
</dbReference>
<protein>
    <submittedName>
        <fullName evidence="2">Alpha/beta hydrolase fold protein</fullName>
    </submittedName>
</protein>
<keyword evidence="2" id="KW-0378">Hydrolase</keyword>
<dbReference type="InterPro" id="IPR029058">
    <property type="entry name" value="AB_hydrolase_fold"/>
</dbReference>
<keyword evidence="3" id="KW-1185">Reference proteome</keyword>
<evidence type="ECO:0000259" key="1">
    <source>
        <dbReference type="Pfam" id="PF00561"/>
    </source>
</evidence>
<dbReference type="InterPro" id="IPR050266">
    <property type="entry name" value="AB_hydrolase_sf"/>
</dbReference>
<dbReference type="AlphaFoldDB" id="A0A087BZD9"/>
<evidence type="ECO:0000313" key="2">
    <source>
        <dbReference type="EMBL" id="KFI76389.1"/>
    </source>
</evidence>
<dbReference type="PANTHER" id="PTHR43798:SF6">
    <property type="entry name" value="HYDROLASE, PUTATIVE (AFU_ORTHOLOGUE AFUA_4G13070)-RELATED"/>
    <property type="match status" value="1"/>
</dbReference>